<dbReference type="RefSeq" id="WP_051646028.1">
    <property type="nucleotide sequence ID" value="NZ_BNAB01000002.1"/>
</dbReference>
<evidence type="ECO:0000313" key="11">
    <source>
        <dbReference type="EMBL" id="SDW31196.1"/>
    </source>
</evidence>
<keyword evidence="3" id="KW-1003">Cell membrane</keyword>
<dbReference type="CDD" id="cd07185">
    <property type="entry name" value="OmpA_C-like"/>
    <property type="match status" value="1"/>
</dbReference>
<dbReference type="InterPro" id="IPR025713">
    <property type="entry name" value="MotB-like_N_dom"/>
</dbReference>
<organism evidence="11 12">
    <name type="scientific">Allgaiera indica</name>
    <dbReference type="NCBI Taxonomy" id="765699"/>
    <lineage>
        <taxon>Bacteria</taxon>
        <taxon>Pseudomonadati</taxon>
        <taxon>Pseudomonadota</taxon>
        <taxon>Alphaproteobacteria</taxon>
        <taxon>Rhodobacterales</taxon>
        <taxon>Paracoccaceae</taxon>
        <taxon>Allgaiera</taxon>
    </lineage>
</organism>
<dbReference type="PANTHER" id="PTHR30329:SF21">
    <property type="entry name" value="LIPOPROTEIN YIAD-RELATED"/>
    <property type="match status" value="1"/>
</dbReference>
<protein>
    <submittedName>
        <fullName evidence="11">Chemotaxis protein MotB</fullName>
    </submittedName>
</protein>
<feature type="transmembrane region" description="Helical" evidence="9">
    <location>
        <begin position="30"/>
        <end position="49"/>
    </location>
</feature>
<keyword evidence="12" id="KW-1185">Reference proteome</keyword>
<feature type="compositionally biased region" description="Low complexity" evidence="8">
    <location>
        <begin position="334"/>
        <end position="359"/>
    </location>
</feature>
<comment type="caution">
    <text evidence="11">The sequence shown here is derived from an EMBL/GenBank/DDBJ whole genome shotgun (WGS) entry which is preliminary data.</text>
</comment>
<proteinExistence type="inferred from homology"/>
<dbReference type="PANTHER" id="PTHR30329">
    <property type="entry name" value="STATOR ELEMENT OF FLAGELLAR MOTOR COMPLEX"/>
    <property type="match status" value="1"/>
</dbReference>
<dbReference type="InterPro" id="IPR050330">
    <property type="entry name" value="Bact_OuterMem_StrucFunc"/>
</dbReference>
<dbReference type="Pfam" id="PF13677">
    <property type="entry name" value="MotB_plug"/>
    <property type="match status" value="1"/>
</dbReference>
<evidence type="ECO:0000256" key="4">
    <source>
        <dbReference type="ARBA" id="ARBA00022692"/>
    </source>
</evidence>
<keyword evidence="4 9" id="KW-0812">Transmembrane</keyword>
<dbReference type="Proteomes" id="UP000199541">
    <property type="component" value="Unassembled WGS sequence"/>
</dbReference>
<accession>A0A1H2SHT1</accession>
<dbReference type="InterPro" id="IPR036737">
    <property type="entry name" value="OmpA-like_sf"/>
</dbReference>
<name>A0A1H2SHT1_9RHOB</name>
<dbReference type="Gene3D" id="3.30.1330.60">
    <property type="entry name" value="OmpA-like domain"/>
    <property type="match status" value="1"/>
</dbReference>
<evidence type="ECO:0000313" key="12">
    <source>
        <dbReference type="Proteomes" id="UP000199541"/>
    </source>
</evidence>
<keyword evidence="6 7" id="KW-0472">Membrane</keyword>
<comment type="similarity">
    <text evidence="2">Belongs to the MotB family.</text>
</comment>
<feature type="domain" description="OmpA-like" evidence="10">
    <location>
        <begin position="210"/>
        <end position="329"/>
    </location>
</feature>
<evidence type="ECO:0000256" key="8">
    <source>
        <dbReference type="SAM" id="MobiDB-lite"/>
    </source>
</evidence>
<reference evidence="11 12" key="1">
    <citation type="submission" date="2016-10" db="EMBL/GenBank/DDBJ databases">
        <authorList>
            <person name="Varghese N."/>
            <person name="Submissions S."/>
        </authorList>
    </citation>
    <scope>NUCLEOTIDE SEQUENCE [LARGE SCALE GENOMIC DNA]</scope>
    <source>
        <strain evidence="11 12">DSM 24802</strain>
    </source>
</reference>
<dbReference type="PROSITE" id="PS51123">
    <property type="entry name" value="OMPA_2"/>
    <property type="match status" value="1"/>
</dbReference>
<evidence type="ECO:0000259" key="10">
    <source>
        <dbReference type="PROSITE" id="PS51123"/>
    </source>
</evidence>
<evidence type="ECO:0000256" key="2">
    <source>
        <dbReference type="ARBA" id="ARBA00008914"/>
    </source>
</evidence>
<feature type="region of interest" description="Disordered" evidence="8">
    <location>
        <begin position="106"/>
        <end position="135"/>
    </location>
</feature>
<evidence type="ECO:0000256" key="6">
    <source>
        <dbReference type="ARBA" id="ARBA00023136"/>
    </source>
</evidence>
<evidence type="ECO:0000256" key="1">
    <source>
        <dbReference type="ARBA" id="ARBA00004162"/>
    </source>
</evidence>
<evidence type="ECO:0000256" key="9">
    <source>
        <dbReference type="SAM" id="Phobius"/>
    </source>
</evidence>
<dbReference type="EMBL" id="FNOB01000002">
    <property type="protein sequence ID" value="SDW31196.1"/>
    <property type="molecule type" value="Genomic_DNA"/>
</dbReference>
<comment type="subcellular location">
    <subcellularLocation>
        <location evidence="1">Cell membrane</location>
        <topology evidence="1">Single-pass membrane protein</topology>
    </subcellularLocation>
</comment>
<keyword evidence="5 9" id="KW-1133">Transmembrane helix</keyword>
<dbReference type="Pfam" id="PF00691">
    <property type="entry name" value="OmpA"/>
    <property type="match status" value="1"/>
</dbReference>
<evidence type="ECO:0000256" key="3">
    <source>
        <dbReference type="ARBA" id="ARBA00022475"/>
    </source>
</evidence>
<evidence type="ECO:0000256" key="5">
    <source>
        <dbReference type="ARBA" id="ARBA00022989"/>
    </source>
</evidence>
<evidence type="ECO:0000256" key="7">
    <source>
        <dbReference type="PROSITE-ProRule" id="PRU00473"/>
    </source>
</evidence>
<sequence length="403" mass="42339">MAARQQARPIIIRRVDEDVDHAPHGGAWKVAYADFMTAMMAFFLLMWIVSSATKDQLRGISDYFAPAKVSMTAKGGLGALGGTTFGPKGTLNQSNGVSAPKGLVTKTRHPESAQTHPLPQMTDRKAPADAAAATAKPAIVPARDAEHGAAHAGTAQAGAVRTVIKTVESHAADDANFRKVEREVTTAMNSAADLRPLLKNVMFEQTKDGLNIQIVDQDKRPMFASGSAKVDGATLHLMQRLAKVIAGLPNKIRISGHTDAVPYAEGASHDNWELSSERANATRRVFLSSGVARDRIARISGVADTDPLIPEDPRDPRNRRITVTLAYQQPAPPATATATSEPPRAASNPVPEAGPSVPASAPPATAPQGGTISAKAAASAAAPAALARTYSMIGLEDLRRAAN</sequence>
<gene>
    <name evidence="11" type="ORF">SAMN05444006_102304</name>
</gene>
<feature type="region of interest" description="Disordered" evidence="8">
    <location>
        <begin position="325"/>
        <end position="378"/>
    </location>
</feature>
<dbReference type="SUPFAM" id="SSF103088">
    <property type="entry name" value="OmpA-like"/>
    <property type="match status" value="1"/>
</dbReference>
<dbReference type="InterPro" id="IPR006665">
    <property type="entry name" value="OmpA-like"/>
</dbReference>